<feature type="region of interest" description="Disordered" evidence="2">
    <location>
        <begin position="51"/>
        <end position="123"/>
    </location>
</feature>
<reference evidence="3 4" key="1">
    <citation type="journal article" date="2009" name="J. Bacteriol.">
        <title>Complete genome sequence of the probiotic Lactobacillus rhamnosus ATCC 53103.</title>
        <authorList>
            <person name="Morita H."/>
            <person name="Toh H."/>
            <person name="Oshima K."/>
            <person name="Murakami M."/>
            <person name="Taylor T.D."/>
            <person name="Igimi S."/>
            <person name="Hattori M."/>
        </authorList>
    </citation>
    <scope>NUCLEOTIDE SEQUENCE [LARGE SCALE GENOMIC DNA]</scope>
    <source>
        <strain evidence="4">ATCC 53103 / LMG 18243 / GG [Tokyo]</strain>
    </source>
</reference>
<dbReference type="NCBIfam" id="TIGR03715">
    <property type="entry name" value="KxYKxGKxW"/>
    <property type="match status" value="1"/>
</dbReference>
<keyword evidence="1" id="KW-0732">Signal</keyword>
<dbReference type="Proteomes" id="UP000002067">
    <property type="component" value="Chromosome"/>
</dbReference>
<dbReference type="Pfam" id="PF19258">
    <property type="entry name" value="KxYKxGKxW_sig"/>
    <property type="match status" value="1"/>
</dbReference>
<name>A0A7S7FRF1_LACRG</name>
<dbReference type="KEGG" id="lrg:LRHM_2194"/>
<sequence>MKKINRANVLVEKKRFKMFKAKKKWLIAPLFFIGIGLGTAYQTNLVKADAQAPNSSEFTEAPSSGASSGQNGTNSLKSASASVATASSSASDGQAKASTANVATTTNSKIGGSQSSANAASAS</sequence>
<evidence type="ECO:0000313" key="3">
    <source>
        <dbReference type="EMBL" id="BAI42721.1"/>
    </source>
</evidence>
<evidence type="ECO:0000256" key="1">
    <source>
        <dbReference type="ARBA" id="ARBA00022729"/>
    </source>
</evidence>
<feature type="compositionally biased region" description="Polar residues" evidence="2">
    <location>
        <begin position="52"/>
        <end position="77"/>
    </location>
</feature>
<evidence type="ECO:0000313" key="4">
    <source>
        <dbReference type="Proteomes" id="UP000002067"/>
    </source>
</evidence>
<dbReference type="RefSeq" id="WP_005688092.1">
    <property type="nucleotide sequence ID" value="NC_013198.1"/>
</dbReference>
<evidence type="ECO:0000256" key="2">
    <source>
        <dbReference type="SAM" id="MobiDB-lite"/>
    </source>
</evidence>
<protein>
    <submittedName>
        <fullName evidence="3">Uncharacterized protein</fullName>
    </submittedName>
</protein>
<gene>
    <name evidence="3" type="ordered locus">LRHM_2194</name>
</gene>
<dbReference type="KEGG" id="lrh:LGG_02283"/>
<dbReference type="AlphaFoldDB" id="A0A7S7FRF1"/>
<accession>A0A7S7FRF1</accession>
<organism evidence="3 4">
    <name type="scientific">Lacticaseibacillus rhamnosus (strain ATCC 53103 / LMG 18243 / GG)</name>
    <name type="common">Lactobacillus rhamnosus</name>
    <dbReference type="NCBI Taxonomy" id="568703"/>
    <lineage>
        <taxon>Bacteria</taxon>
        <taxon>Bacillati</taxon>
        <taxon>Bacillota</taxon>
        <taxon>Bacilli</taxon>
        <taxon>Lactobacillales</taxon>
        <taxon>Lactobacillaceae</taxon>
        <taxon>Lacticaseibacillus</taxon>
    </lineage>
</organism>
<dbReference type="InterPro" id="IPR022263">
    <property type="entry name" value="KxYKxGKxW"/>
</dbReference>
<proteinExistence type="predicted"/>
<feature type="compositionally biased region" description="Low complexity" evidence="2">
    <location>
        <begin position="78"/>
        <end position="123"/>
    </location>
</feature>
<dbReference type="EMBL" id="AP011548">
    <property type="protein sequence ID" value="BAI42721.1"/>
    <property type="molecule type" value="Genomic_DNA"/>
</dbReference>